<evidence type="ECO:0000313" key="2">
    <source>
        <dbReference type="Proteomes" id="UP000241912"/>
    </source>
</evidence>
<reference evidence="1 2" key="1">
    <citation type="submission" date="2018-03" db="EMBL/GenBank/DDBJ databases">
        <title>Draft genome of Nitrosomonas supralitoralis APG5.</title>
        <authorList>
            <person name="Urakawa H."/>
            <person name="Lopez J.V."/>
        </authorList>
    </citation>
    <scope>NUCLEOTIDE SEQUENCE [LARGE SCALE GENOMIC DNA]</scope>
    <source>
        <strain evidence="1 2">APG5</strain>
    </source>
</reference>
<dbReference type="RefSeq" id="WP_106707056.1">
    <property type="nucleotide sequence ID" value="NZ_PXXU01000026.1"/>
</dbReference>
<name>A0A2P7NUJ5_9PROT</name>
<organism evidence="1 2">
    <name type="scientific">Nitrosomonas supralitoralis</name>
    <dbReference type="NCBI Taxonomy" id="2116706"/>
    <lineage>
        <taxon>Bacteria</taxon>
        <taxon>Pseudomonadati</taxon>
        <taxon>Pseudomonadota</taxon>
        <taxon>Betaproteobacteria</taxon>
        <taxon>Nitrosomonadales</taxon>
        <taxon>Nitrosomonadaceae</taxon>
        <taxon>Nitrosomonas</taxon>
    </lineage>
</organism>
<dbReference type="InterPro" id="IPR021880">
    <property type="entry name" value="DUF3489"/>
</dbReference>
<dbReference type="Pfam" id="PF11994">
    <property type="entry name" value="DUF3489"/>
    <property type="match status" value="1"/>
</dbReference>
<proteinExistence type="predicted"/>
<dbReference type="Proteomes" id="UP000241912">
    <property type="component" value="Unassembled WGS sequence"/>
</dbReference>
<evidence type="ECO:0008006" key="3">
    <source>
        <dbReference type="Google" id="ProtNLM"/>
    </source>
</evidence>
<dbReference type="AlphaFoldDB" id="A0A2P7NUJ5"/>
<gene>
    <name evidence="1" type="ORF">C7H79_09565</name>
</gene>
<sequence length="164" mass="17944">MTIKISPAQQQILSHAAKHTDGKLTWFPDTIKGGAKKKVIDSLFSRGLITTDKTDWFITTLGYEAMGLPHRGLINPAVLDVVTDSAKVELVSKPKIRSRENSKQAQVIAMLKRPEGATIQQICQATQWQSHTVRGSMAGALKKKLGLAITSEKPEGGERVYHIG</sequence>
<comment type="caution">
    <text evidence="1">The sequence shown here is derived from an EMBL/GenBank/DDBJ whole genome shotgun (WGS) entry which is preliminary data.</text>
</comment>
<dbReference type="OrthoDB" id="6057673at2"/>
<keyword evidence="2" id="KW-1185">Reference proteome</keyword>
<protein>
    <recommendedName>
        <fullName evidence="3">DUF3489 domain-containing protein</fullName>
    </recommendedName>
</protein>
<dbReference type="EMBL" id="PXXU01000026">
    <property type="protein sequence ID" value="PSJ17141.1"/>
    <property type="molecule type" value="Genomic_DNA"/>
</dbReference>
<evidence type="ECO:0000313" key="1">
    <source>
        <dbReference type="EMBL" id="PSJ17141.1"/>
    </source>
</evidence>
<accession>A0A2P7NUJ5</accession>